<evidence type="ECO:0000313" key="9">
    <source>
        <dbReference type="Proteomes" id="UP001446871"/>
    </source>
</evidence>
<dbReference type="Gene3D" id="3.30.465.10">
    <property type="match status" value="1"/>
</dbReference>
<evidence type="ECO:0000256" key="4">
    <source>
        <dbReference type="ARBA" id="ARBA00022827"/>
    </source>
</evidence>
<proteinExistence type="inferred from homology"/>
<comment type="similarity">
    <text evidence="1">Belongs to the oxygen-dependent FAD-linked oxidoreductase family.</text>
</comment>
<dbReference type="SUPFAM" id="SSF56176">
    <property type="entry name" value="FAD-binding/transporter-associated domain-like"/>
    <property type="match status" value="1"/>
</dbReference>
<dbReference type="Proteomes" id="UP001446871">
    <property type="component" value="Unassembled WGS sequence"/>
</dbReference>
<evidence type="ECO:0000256" key="6">
    <source>
        <dbReference type="SAM" id="SignalP"/>
    </source>
</evidence>
<evidence type="ECO:0000256" key="5">
    <source>
        <dbReference type="ARBA" id="ARBA00023002"/>
    </source>
</evidence>
<name>A0ABR1U3G4_9PEZI</name>
<keyword evidence="3 6" id="KW-0732">Signal</keyword>
<protein>
    <submittedName>
        <fullName evidence="8">FAD-dependent oxidase</fullName>
    </submittedName>
</protein>
<accession>A0ABR1U3G4</accession>
<keyword evidence="9" id="KW-1185">Reference proteome</keyword>
<dbReference type="InterPro" id="IPR006094">
    <property type="entry name" value="Oxid_FAD_bind_N"/>
</dbReference>
<dbReference type="InterPro" id="IPR016169">
    <property type="entry name" value="FAD-bd_PCMH_sub2"/>
</dbReference>
<evidence type="ECO:0000256" key="2">
    <source>
        <dbReference type="ARBA" id="ARBA00022630"/>
    </source>
</evidence>
<feature type="domain" description="FAD-binding PCMH-type" evidence="7">
    <location>
        <begin position="55"/>
        <end position="229"/>
    </location>
</feature>
<gene>
    <name evidence="8" type="ORF">PG996_012748</name>
</gene>
<dbReference type="EMBL" id="JAQQWM010000008">
    <property type="protein sequence ID" value="KAK8053447.1"/>
    <property type="molecule type" value="Genomic_DNA"/>
</dbReference>
<dbReference type="PANTHER" id="PTHR42973">
    <property type="entry name" value="BINDING OXIDOREDUCTASE, PUTATIVE (AFU_ORTHOLOGUE AFUA_1G17690)-RELATED"/>
    <property type="match status" value="1"/>
</dbReference>
<dbReference type="Pfam" id="PF01565">
    <property type="entry name" value="FAD_binding_4"/>
    <property type="match status" value="1"/>
</dbReference>
<evidence type="ECO:0000259" key="7">
    <source>
        <dbReference type="PROSITE" id="PS51387"/>
    </source>
</evidence>
<evidence type="ECO:0000256" key="3">
    <source>
        <dbReference type="ARBA" id="ARBA00022729"/>
    </source>
</evidence>
<reference evidence="8 9" key="1">
    <citation type="submission" date="2023-01" db="EMBL/GenBank/DDBJ databases">
        <title>Analysis of 21 Apiospora genomes using comparative genomics revels a genus with tremendous synthesis potential of carbohydrate active enzymes and secondary metabolites.</title>
        <authorList>
            <person name="Sorensen T."/>
        </authorList>
    </citation>
    <scope>NUCLEOTIDE SEQUENCE [LARGE SCALE GENOMIC DNA]</scope>
    <source>
        <strain evidence="8 9">CBS 83171</strain>
    </source>
</reference>
<evidence type="ECO:0000313" key="8">
    <source>
        <dbReference type="EMBL" id="KAK8053447.1"/>
    </source>
</evidence>
<feature type="signal peptide" evidence="6">
    <location>
        <begin position="1"/>
        <end position="17"/>
    </location>
</feature>
<dbReference type="InterPro" id="IPR050416">
    <property type="entry name" value="FAD-linked_Oxidoreductase"/>
</dbReference>
<feature type="chain" id="PRO_5046778432" evidence="6">
    <location>
        <begin position="18"/>
        <end position="405"/>
    </location>
</feature>
<comment type="caution">
    <text evidence="8">The sequence shown here is derived from an EMBL/GenBank/DDBJ whole genome shotgun (WGS) entry which is preliminary data.</text>
</comment>
<dbReference type="InterPro" id="IPR036318">
    <property type="entry name" value="FAD-bd_PCMH-like_sf"/>
</dbReference>
<dbReference type="PROSITE" id="PS51387">
    <property type="entry name" value="FAD_PCMH"/>
    <property type="match status" value="1"/>
</dbReference>
<dbReference type="Gene3D" id="3.40.462.20">
    <property type="match status" value="1"/>
</dbReference>
<dbReference type="PANTHER" id="PTHR42973:SF32">
    <property type="entry name" value="FAD-LINKED OXIDOREDUCTASE AFOF"/>
    <property type="match status" value="1"/>
</dbReference>
<sequence length="405" mass="43129">MLLSGTFLQALSLGTVASTPACNLTDLFASNLSPGATIVEASDPHFSAKVAQRWTTHGAPSICGAIQPATAEDVEKIVKIATSHDIPILATGGGHGMTSTLANMQHGAQIDLARLNNIDFDQDSGSLTIGPGVKFYDVIEILYSSGYQFPVGTAYCVGVIGASLGGGISAGQGVMGLMSDLMQSVQIVTAAGDSIEASQTINPDLFWAVRGAGANFGIVTSATYKVPRFINGGKVVNANYMYPASMSHSVFELLASFDDELAGGLAFNIATFYNPQVDQVVIIVNANYHGPMSEAMDLLEPFLELGPVDSQHLYVSWPEVFSTSYFGIDDKKACSRNQHVNMYSIAAIRTDTDALSAFVNQLSVFSRLHPDVATTFVVHRFATQAVLGTLDDDSAYPYRDLKMHM</sequence>
<dbReference type="InterPro" id="IPR016166">
    <property type="entry name" value="FAD-bd_PCMH"/>
</dbReference>
<keyword evidence="5" id="KW-0560">Oxidoreductase</keyword>
<evidence type="ECO:0000256" key="1">
    <source>
        <dbReference type="ARBA" id="ARBA00005466"/>
    </source>
</evidence>
<keyword evidence="4" id="KW-0274">FAD</keyword>
<keyword evidence="2" id="KW-0285">Flavoprotein</keyword>
<organism evidence="8 9">
    <name type="scientific">Apiospora saccharicola</name>
    <dbReference type="NCBI Taxonomy" id="335842"/>
    <lineage>
        <taxon>Eukaryota</taxon>
        <taxon>Fungi</taxon>
        <taxon>Dikarya</taxon>
        <taxon>Ascomycota</taxon>
        <taxon>Pezizomycotina</taxon>
        <taxon>Sordariomycetes</taxon>
        <taxon>Xylariomycetidae</taxon>
        <taxon>Amphisphaeriales</taxon>
        <taxon>Apiosporaceae</taxon>
        <taxon>Apiospora</taxon>
    </lineage>
</organism>